<keyword evidence="4 15" id="KW-0378">Hydrolase</keyword>
<dbReference type="RefSeq" id="WP_171216698.1">
    <property type="nucleotide sequence ID" value="NZ_JABEPP010000001.1"/>
</dbReference>
<evidence type="ECO:0000259" key="17">
    <source>
        <dbReference type="PROSITE" id="PS51198"/>
    </source>
</evidence>
<keyword evidence="9" id="KW-0234">DNA repair</keyword>
<dbReference type="GO" id="GO:0003677">
    <property type="term" value="F:DNA binding"/>
    <property type="evidence" value="ECO:0007669"/>
    <property type="project" value="UniProtKB-KW"/>
</dbReference>
<dbReference type="PANTHER" id="PTHR11070:SF2">
    <property type="entry name" value="ATP-DEPENDENT DNA HELICASE SRS2"/>
    <property type="match status" value="1"/>
</dbReference>
<dbReference type="GO" id="GO:0005829">
    <property type="term" value="C:cytosol"/>
    <property type="evidence" value="ECO:0007669"/>
    <property type="project" value="TreeGrafter"/>
</dbReference>
<feature type="binding site" evidence="15">
    <location>
        <begin position="29"/>
        <end position="36"/>
    </location>
    <ligand>
        <name>ATP</name>
        <dbReference type="ChEBI" id="CHEBI:30616"/>
    </ligand>
</feature>
<keyword evidence="6" id="KW-0269">Exonuclease</keyword>
<comment type="catalytic activity">
    <reaction evidence="14">
        <text>ATP + H2O = ADP + phosphate + H(+)</text>
        <dbReference type="Rhea" id="RHEA:13065"/>
        <dbReference type="ChEBI" id="CHEBI:15377"/>
        <dbReference type="ChEBI" id="CHEBI:15378"/>
        <dbReference type="ChEBI" id="CHEBI:30616"/>
        <dbReference type="ChEBI" id="CHEBI:43474"/>
        <dbReference type="ChEBI" id="CHEBI:456216"/>
        <dbReference type="EC" id="5.6.2.4"/>
    </reaction>
</comment>
<evidence type="ECO:0000256" key="7">
    <source>
        <dbReference type="ARBA" id="ARBA00022840"/>
    </source>
</evidence>
<sequence>MSGDLVIPADTLARQRRAADPRASAWVSANAGAGKTRVLTDRVIRLLLEGAEPSRILCLTFTKAAAAEMTIRVFERLGSWVTLDEVSLRDELEKMTGARPDRATLARARRLFARAVETPGGLKIETIHAFCERILHLVPFEANVPARFAVLDEPQTAELLAAARARVLSEAATGGPLGEALEIAGAICTGDALTGLIDCAVLDERVPGDPDERQMALSALWAALGVPAGLASREVERAMLEDGIPASELPALAAELRRTGSRTDAAQAAALEAAASAAPADQRLAAYRSVFFIDGGKGTPKRSLATKAVDPGVCAALAKEQERLVALGEMLKAVQTVERTQALYLLAGAVRRAAEAAKRRLGALDFADLIRKTLELLDRGSAAWVLYKLDRGIDHVLVDEAQDTNPDQWRILRRLTEEFTAGAGRPTSKPRTVFAVGDPKQSIYSFQGADPRWFEEGRRHWKRLTEAASLDFADVRLDLSFRSAPAILKAVDHTFRVAAHFRGLSFEDAAVGTSHASARPNAPGQVEIWPTEVRKEGTEDPDAWSEPLDEPEKDAPPVVVASRIAKAIQCWTRPGNATGRVWRPKDILVLVRSRGPAFFAVIRALKAAGVPVAGADRFDMGEHIAVNDLVAAGQAALLPRNDLVLAAALKSPLVGLDDDDLVRIAADRGEAEPLVEALERAAKDGDMRAEAACRALARWRELAREHGPFGFYAALLGPGEGRRRLVERLGGEAADAIDSFLIYAQTSEIGTDTPSLSTFLARFESAAHEVKRDLDASGDEVKVMTVHGAKGLEAPLVVVIDNCDVFGREPPLVPVQAGNGQPLPVWSPKKDWDCRVVAEARERAKHLRLEEHNRLLYVAMTRARDRLVIAPFAAGRSEPEEAWCAMVRRGFAEATHALVRTETPYGEVDLWADGTHPAEPARGASVAADAGSLPDWLLAPAEPEDEPARRLRPSAALPDGAGRRRRAPDGLSRAEARRRGTLVHALIDHLAAQPPERRAEAAAAFVGARAAGLPSSARDRIVADALAVVAHPALAPLFGPGAQGEAPVAGEVTGPDGRSRVVVGQVDRMAVAADEVVVADFKTGAESGDDALPEGYLAQLALYRAVLARAYPGRRIRPVLVWTDGPEIVEPDSAMLDAALHRALAGSA</sequence>
<dbReference type="GO" id="GO:0043138">
    <property type="term" value="F:3'-5' DNA helicase activity"/>
    <property type="evidence" value="ECO:0007669"/>
    <property type="project" value="UniProtKB-EC"/>
</dbReference>
<evidence type="ECO:0000256" key="3">
    <source>
        <dbReference type="ARBA" id="ARBA00022763"/>
    </source>
</evidence>
<dbReference type="AlphaFoldDB" id="A0A849I1G7"/>
<dbReference type="InterPro" id="IPR000212">
    <property type="entry name" value="DNA_helicase_UvrD/REP"/>
</dbReference>
<dbReference type="Proteomes" id="UP000564885">
    <property type="component" value="Unassembled WGS sequence"/>
</dbReference>
<evidence type="ECO:0000256" key="2">
    <source>
        <dbReference type="ARBA" id="ARBA00022741"/>
    </source>
</evidence>
<keyword evidence="2 15" id="KW-0547">Nucleotide-binding</keyword>
<feature type="region of interest" description="Disordered" evidence="16">
    <location>
        <begin position="534"/>
        <end position="554"/>
    </location>
</feature>
<feature type="compositionally biased region" description="Acidic residues" evidence="16">
    <location>
        <begin position="539"/>
        <end position="552"/>
    </location>
</feature>
<evidence type="ECO:0000256" key="5">
    <source>
        <dbReference type="ARBA" id="ARBA00022806"/>
    </source>
</evidence>
<dbReference type="SUPFAM" id="SSF52540">
    <property type="entry name" value="P-loop containing nucleoside triphosphate hydrolases"/>
    <property type="match status" value="1"/>
</dbReference>
<dbReference type="InterPro" id="IPR014151">
    <property type="entry name" value="DNA_helicase_AddA"/>
</dbReference>
<evidence type="ECO:0000313" key="20">
    <source>
        <dbReference type="Proteomes" id="UP000564885"/>
    </source>
</evidence>
<keyword evidence="8" id="KW-0238">DNA-binding</keyword>
<evidence type="ECO:0000256" key="9">
    <source>
        <dbReference type="ARBA" id="ARBA00023204"/>
    </source>
</evidence>
<dbReference type="Pfam" id="PF13361">
    <property type="entry name" value="UvrD_C"/>
    <property type="match status" value="1"/>
</dbReference>
<evidence type="ECO:0000256" key="11">
    <source>
        <dbReference type="ARBA" id="ARBA00034617"/>
    </source>
</evidence>
<evidence type="ECO:0000256" key="14">
    <source>
        <dbReference type="ARBA" id="ARBA00048988"/>
    </source>
</evidence>
<comment type="caution">
    <text evidence="19">The sequence shown here is derived from an EMBL/GenBank/DDBJ whole genome shotgun (WGS) entry which is preliminary data.</text>
</comment>
<dbReference type="InterPro" id="IPR038726">
    <property type="entry name" value="PDDEXK_AddAB-type"/>
</dbReference>
<evidence type="ECO:0000256" key="10">
    <source>
        <dbReference type="ARBA" id="ARBA00023235"/>
    </source>
</evidence>
<evidence type="ECO:0000256" key="13">
    <source>
        <dbReference type="ARBA" id="ARBA00034923"/>
    </source>
</evidence>
<dbReference type="InterPro" id="IPR014017">
    <property type="entry name" value="DNA_helicase_UvrD-like_C"/>
</dbReference>
<dbReference type="InterPro" id="IPR011604">
    <property type="entry name" value="PDDEXK-like_dom_sf"/>
</dbReference>
<feature type="domain" description="UvrD-like helicase ATP-binding" evidence="17">
    <location>
        <begin position="8"/>
        <end position="484"/>
    </location>
</feature>
<proteinExistence type="predicted"/>
<protein>
    <recommendedName>
        <fullName evidence="12">DNA 3'-5' helicase</fullName>
        <ecNumber evidence="12">5.6.2.4</ecNumber>
    </recommendedName>
    <alternativeName>
        <fullName evidence="13">DNA 3'-5' helicase II</fullName>
    </alternativeName>
</protein>
<comment type="catalytic activity">
    <reaction evidence="11">
        <text>Couples ATP hydrolysis with the unwinding of duplex DNA by translocating in the 3'-5' direction.</text>
        <dbReference type="EC" id="5.6.2.4"/>
    </reaction>
</comment>
<gene>
    <name evidence="19" type="primary">addA</name>
    <name evidence="19" type="ORF">HJG44_02235</name>
</gene>
<evidence type="ECO:0000259" key="18">
    <source>
        <dbReference type="PROSITE" id="PS51217"/>
    </source>
</evidence>
<feature type="region of interest" description="Disordered" evidence="16">
    <location>
        <begin position="937"/>
        <end position="975"/>
    </location>
</feature>
<dbReference type="GO" id="GO:0000725">
    <property type="term" value="P:recombinational repair"/>
    <property type="evidence" value="ECO:0007669"/>
    <property type="project" value="TreeGrafter"/>
</dbReference>
<dbReference type="InterPro" id="IPR027417">
    <property type="entry name" value="P-loop_NTPase"/>
</dbReference>
<evidence type="ECO:0000256" key="1">
    <source>
        <dbReference type="ARBA" id="ARBA00022722"/>
    </source>
</evidence>
<dbReference type="Pfam" id="PF12705">
    <property type="entry name" value="PDDEXK_1"/>
    <property type="match status" value="1"/>
</dbReference>
<dbReference type="Gene3D" id="1.10.486.10">
    <property type="entry name" value="PCRA, domain 4"/>
    <property type="match status" value="1"/>
</dbReference>
<evidence type="ECO:0000313" key="19">
    <source>
        <dbReference type="EMBL" id="NNM71211.1"/>
    </source>
</evidence>
<keyword evidence="1" id="KW-0540">Nuclease</keyword>
<dbReference type="Gene3D" id="3.40.50.300">
    <property type="entry name" value="P-loop containing nucleotide triphosphate hydrolases"/>
    <property type="match status" value="3"/>
</dbReference>
<dbReference type="Pfam" id="PF00580">
    <property type="entry name" value="UvrD-helicase"/>
    <property type="match status" value="1"/>
</dbReference>
<name>A0A849I1G7_9HYPH</name>
<dbReference type="NCBIfam" id="TIGR02784">
    <property type="entry name" value="addA_alphas"/>
    <property type="match status" value="1"/>
</dbReference>
<dbReference type="PROSITE" id="PS51198">
    <property type="entry name" value="UVRD_HELICASE_ATP_BIND"/>
    <property type="match status" value="1"/>
</dbReference>
<dbReference type="PANTHER" id="PTHR11070">
    <property type="entry name" value="UVRD / RECB / PCRA DNA HELICASE FAMILY MEMBER"/>
    <property type="match status" value="1"/>
</dbReference>
<keyword evidence="3" id="KW-0227">DNA damage</keyword>
<dbReference type="EMBL" id="JABEPP010000001">
    <property type="protein sequence ID" value="NNM71211.1"/>
    <property type="molecule type" value="Genomic_DNA"/>
</dbReference>
<feature type="domain" description="UvrD-like helicase C-terminal" evidence="18">
    <location>
        <begin position="516"/>
        <end position="791"/>
    </location>
</feature>
<dbReference type="GO" id="GO:0004527">
    <property type="term" value="F:exonuclease activity"/>
    <property type="evidence" value="ECO:0007669"/>
    <property type="project" value="UniProtKB-KW"/>
</dbReference>
<organism evidence="19 20">
    <name type="scientific">Enterovirga aerilata</name>
    <dbReference type="NCBI Taxonomy" id="2730920"/>
    <lineage>
        <taxon>Bacteria</taxon>
        <taxon>Pseudomonadati</taxon>
        <taxon>Pseudomonadota</taxon>
        <taxon>Alphaproteobacteria</taxon>
        <taxon>Hyphomicrobiales</taxon>
        <taxon>Methylobacteriaceae</taxon>
        <taxon>Enterovirga</taxon>
    </lineage>
</organism>
<keyword evidence="10" id="KW-0413">Isomerase</keyword>
<evidence type="ECO:0000256" key="16">
    <source>
        <dbReference type="SAM" id="MobiDB-lite"/>
    </source>
</evidence>
<reference evidence="19 20" key="1">
    <citation type="submission" date="2020-04" db="EMBL/GenBank/DDBJ databases">
        <title>Enterovirga sp. isolate from soil.</title>
        <authorList>
            <person name="Chea S."/>
            <person name="Kim D.-U."/>
        </authorList>
    </citation>
    <scope>NUCLEOTIDE SEQUENCE [LARGE SCALE GENOMIC DNA]</scope>
    <source>
        <strain evidence="19 20">DB1703</strain>
    </source>
</reference>
<keyword evidence="5 15" id="KW-0347">Helicase</keyword>
<dbReference type="Gene3D" id="3.30.160.800">
    <property type="match status" value="1"/>
</dbReference>
<dbReference type="GO" id="GO:0033202">
    <property type="term" value="C:DNA helicase complex"/>
    <property type="evidence" value="ECO:0007669"/>
    <property type="project" value="TreeGrafter"/>
</dbReference>
<evidence type="ECO:0000256" key="12">
    <source>
        <dbReference type="ARBA" id="ARBA00034808"/>
    </source>
</evidence>
<dbReference type="InterPro" id="IPR014016">
    <property type="entry name" value="UvrD-like_ATP-bd"/>
</dbReference>
<evidence type="ECO:0000256" key="6">
    <source>
        <dbReference type="ARBA" id="ARBA00022839"/>
    </source>
</evidence>
<dbReference type="Gene3D" id="3.90.320.10">
    <property type="match status" value="1"/>
</dbReference>
<keyword evidence="20" id="KW-1185">Reference proteome</keyword>
<accession>A0A849I1G7</accession>
<evidence type="ECO:0000256" key="8">
    <source>
        <dbReference type="ARBA" id="ARBA00023125"/>
    </source>
</evidence>
<keyword evidence="7 15" id="KW-0067">ATP-binding</keyword>
<dbReference type="GO" id="GO:0005524">
    <property type="term" value="F:ATP binding"/>
    <property type="evidence" value="ECO:0007669"/>
    <property type="project" value="UniProtKB-UniRule"/>
</dbReference>
<evidence type="ECO:0000256" key="4">
    <source>
        <dbReference type="ARBA" id="ARBA00022801"/>
    </source>
</evidence>
<evidence type="ECO:0000256" key="15">
    <source>
        <dbReference type="PROSITE-ProRule" id="PRU00560"/>
    </source>
</evidence>
<dbReference type="EC" id="5.6.2.4" evidence="12"/>
<dbReference type="PROSITE" id="PS51217">
    <property type="entry name" value="UVRD_HELICASE_CTER"/>
    <property type="match status" value="1"/>
</dbReference>